<dbReference type="InterPro" id="IPR008972">
    <property type="entry name" value="Cupredoxin"/>
</dbReference>
<protein>
    <recommendedName>
        <fullName evidence="4">Lipoprotein</fullName>
    </recommendedName>
</protein>
<gene>
    <name evidence="2" type="ORF">H6H00_31015</name>
</gene>
<organism evidence="2 3">
    <name type="scientific">Pseudonocardia petroleophila</name>
    <dbReference type="NCBI Taxonomy" id="37331"/>
    <lineage>
        <taxon>Bacteria</taxon>
        <taxon>Bacillati</taxon>
        <taxon>Actinomycetota</taxon>
        <taxon>Actinomycetes</taxon>
        <taxon>Pseudonocardiales</taxon>
        <taxon>Pseudonocardiaceae</taxon>
        <taxon>Pseudonocardia</taxon>
    </lineage>
</organism>
<dbReference type="Proteomes" id="UP000515728">
    <property type="component" value="Chromosome"/>
</dbReference>
<evidence type="ECO:0008006" key="4">
    <source>
        <dbReference type="Google" id="ProtNLM"/>
    </source>
</evidence>
<dbReference type="AlphaFoldDB" id="A0A7G7MHZ4"/>
<feature type="chain" id="PRO_5028841512" description="Lipoprotein" evidence="1">
    <location>
        <begin position="30"/>
        <end position="273"/>
    </location>
</feature>
<dbReference type="Gene3D" id="2.60.40.420">
    <property type="entry name" value="Cupredoxins - blue copper proteins"/>
    <property type="match status" value="1"/>
</dbReference>
<proteinExistence type="predicted"/>
<evidence type="ECO:0000313" key="3">
    <source>
        <dbReference type="Proteomes" id="UP000515728"/>
    </source>
</evidence>
<reference evidence="2 3" key="1">
    <citation type="submission" date="2020-08" db="EMBL/GenBank/DDBJ databases">
        <authorList>
            <person name="Mo P."/>
        </authorList>
    </citation>
    <scope>NUCLEOTIDE SEQUENCE [LARGE SCALE GENOMIC DNA]</scope>
    <source>
        <strain evidence="2 3">CGMCC 4.1532</strain>
    </source>
</reference>
<evidence type="ECO:0000256" key="1">
    <source>
        <dbReference type="SAM" id="SignalP"/>
    </source>
</evidence>
<keyword evidence="3" id="KW-1185">Reference proteome</keyword>
<dbReference type="EMBL" id="CP060131">
    <property type="protein sequence ID" value="QNG52405.1"/>
    <property type="molecule type" value="Genomic_DNA"/>
</dbReference>
<sequence length="273" mass="27486">MTIPPTRLTACLAASALALALGACGGAPAAPSAEPGAAATADGSAPVAAFCESVVDFEGASSAGPPVDFATATPEEIQAALAQFGTTLQPFLAAIDSAAPEAVAADTATLTGLTRQALSTGDDTVFESPEFTAAEDRVDTYMLAECGYEQVEITAADFEYQGLPESLPAGVTAITLVNEGEEQHEVGIVRINDGVTLTVEEILALPEEEGMAAVTFAGAAYAEPGGTDTSFIRLAEPGRYGVACFIPEGSTAGAEGTGAPHFTLGMLGDFTVT</sequence>
<accession>A0A7G7MHZ4</accession>
<name>A0A7G7MHZ4_9PSEU</name>
<evidence type="ECO:0000313" key="2">
    <source>
        <dbReference type="EMBL" id="QNG52405.1"/>
    </source>
</evidence>
<dbReference type="PROSITE" id="PS51257">
    <property type="entry name" value="PROKAR_LIPOPROTEIN"/>
    <property type="match status" value="1"/>
</dbReference>
<dbReference type="KEGG" id="ppel:H6H00_31015"/>
<feature type="signal peptide" evidence="1">
    <location>
        <begin position="1"/>
        <end position="29"/>
    </location>
</feature>
<keyword evidence="1" id="KW-0732">Signal</keyword>
<dbReference type="RefSeq" id="WP_185719155.1">
    <property type="nucleotide sequence ID" value="NZ_BAAAWI010000001.1"/>
</dbReference>